<evidence type="ECO:0000256" key="1">
    <source>
        <dbReference type="ARBA" id="ARBA00004263"/>
    </source>
</evidence>
<dbReference type="PROSITE" id="PS00257">
    <property type="entry name" value="BOMBESIN"/>
    <property type="match status" value="1"/>
</dbReference>
<comment type="subcellular location">
    <subcellularLocation>
        <location evidence="1">Cytoplasmic vesicle</location>
        <location evidence="1">Secretory vesicle lumen</location>
    </subcellularLocation>
    <subcellularLocation>
        <location evidence="2">Secreted</location>
    </subcellularLocation>
</comment>
<organism evidence="10 11">
    <name type="scientific">Anguilla anguilla</name>
    <name type="common">European freshwater eel</name>
    <name type="synonym">Muraena anguilla</name>
    <dbReference type="NCBI Taxonomy" id="7936"/>
    <lineage>
        <taxon>Eukaryota</taxon>
        <taxon>Metazoa</taxon>
        <taxon>Chordata</taxon>
        <taxon>Craniata</taxon>
        <taxon>Vertebrata</taxon>
        <taxon>Euteleostomi</taxon>
        <taxon>Actinopterygii</taxon>
        <taxon>Neopterygii</taxon>
        <taxon>Teleostei</taxon>
        <taxon>Anguilliformes</taxon>
        <taxon>Anguillidae</taxon>
        <taxon>Anguilla</taxon>
    </lineage>
</organism>
<sequence>MGAEFLMWKYRPALLVTVLFFVVFKMHLTSTDNSVAPVGKLYTRGNHWAVGHLMGKKSTGSVASKRISYQPLQSPEEDEQLDSYSQPSSLVRGLIRVLTGQESRTEVIPHREWLWTGRESGRKDEKDRTHDRGN</sequence>
<dbReference type="PANTHER" id="PTHR16866">
    <property type="entry name" value="GASTRIN-RELEASING PEPTIDE"/>
    <property type="match status" value="1"/>
</dbReference>
<dbReference type="InterPro" id="IPR000874">
    <property type="entry name" value="Bombesin"/>
</dbReference>
<evidence type="ECO:0000256" key="8">
    <source>
        <dbReference type="ARBA" id="ARBA00022815"/>
    </source>
</evidence>
<keyword evidence="11" id="KW-1185">Reference proteome</keyword>
<evidence type="ECO:0000256" key="3">
    <source>
        <dbReference type="ARBA" id="ARBA00010012"/>
    </source>
</evidence>
<dbReference type="PANTHER" id="PTHR16866:SF2">
    <property type="entry name" value="GASTRIN-RELEASING PEPTIDE"/>
    <property type="match status" value="1"/>
</dbReference>
<reference evidence="10" key="1">
    <citation type="submission" date="2021-01" db="EMBL/GenBank/DDBJ databases">
        <title>A chromosome-scale assembly of European eel, Anguilla anguilla.</title>
        <authorList>
            <person name="Henkel C."/>
            <person name="Jong-Raadsen S.A."/>
            <person name="Dufour S."/>
            <person name="Weltzien F.-A."/>
            <person name="Palstra A.P."/>
            <person name="Pelster B."/>
            <person name="Spaink H.P."/>
            <person name="Van Den Thillart G.E."/>
            <person name="Jansen H."/>
            <person name="Zahm M."/>
            <person name="Klopp C."/>
            <person name="Cedric C."/>
            <person name="Louis A."/>
            <person name="Berthelot C."/>
            <person name="Parey E."/>
            <person name="Roest Crollius H."/>
            <person name="Montfort J."/>
            <person name="Robinson-Rechavi M."/>
            <person name="Bucao C."/>
            <person name="Bouchez O."/>
            <person name="Gislard M."/>
            <person name="Lluch J."/>
            <person name="Milhes M."/>
            <person name="Lampietro C."/>
            <person name="Lopez Roques C."/>
            <person name="Donnadieu C."/>
            <person name="Braasch I."/>
            <person name="Desvignes T."/>
            <person name="Postlethwait J."/>
            <person name="Bobe J."/>
            <person name="Guiguen Y."/>
            <person name="Dirks R."/>
        </authorList>
    </citation>
    <scope>NUCLEOTIDE SEQUENCE</scope>
    <source>
        <strain evidence="10">Tag_6206</strain>
        <tissue evidence="10">Liver</tissue>
    </source>
</reference>
<keyword evidence="8" id="KW-0027">Amidation</keyword>
<protein>
    <recommendedName>
        <fullName evidence="4">Gastrin-releasing peptide</fullName>
    </recommendedName>
</protein>
<dbReference type="GO" id="GO:0007218">
    <property type="term" value="P:neuropeptide signaling pathway"/>
    <property type="evidence" value="ECO:0007669"/>
    <property type="project" value="InterPro"/>
</dbReference>
<dbReference type="Proteomes" id="UP001044222">
    <property type="component" value="Chromosome 15"/>
</dbReference>
<keyword evidence="5" id="KW-0964">Secreted</keyword>
<dbReference type="AlphaFoldDB" id="A0A9D3LT09"/>
<evidence type="ECO:0000256" key="4">
    <source>
        <dbReference type="ARBA" id="ARBA00016270"/>
    </source>
</evidence>
<keyword evidence="9" id="KW-0968">Cytoplasmic vesicle</keyword>
<dbReference type="GO" id="GO:0005615">
    <property type="term" value="C:extracellular space"/>
    <property type="evidence" value="ECO:0007669"/>
    <property type="project" value="TreeGrafter"/>
</dbReference>
<evidence type="ECO:0000313" key="10">
    <source>
        <dbReference type="EMBL" id="KAG5834610.1"/>
    </source>
</evidence>
<name>A0A9D3LT09_ANGAN</name>
<evidence type="ECO:0000256" key="5">
    <source>
        <dbReference type="ARBA" id="ARBA00022525"/>
    </source>
</evidence>
<dbReference type="GO" id="GO:0031410">
    <property type="term" value="C:cytoplasmic vesicle"/>
    <property type="evidence" value="ECO:0007669"/>
    <property type="project" value="UniProtKB-SubCell"/>
</dbReference>
<dbReference type="Pfam" id="PF02044">
    <property type="entry name" value="Bombesin"/>
    <property type="match status" value="1"/>
</dbReference>
<keyword evidence="7" id="KW-0732">Signal</keyword>
<proteinExistence type="inferred from homology"/>
<gene>
    <name evidence="10" type="ORF">ANANG_G00263280</name>
</gene>
<evidence type="ECO:0000256" key="9">
    <source>
        <dbReference type="ARBA" id="ARBA00023329"/>
    </source>
</evidence>
<evidence type="ECO:0000313" key="11">
    <source>
        <dbReference type="Proteomes" id="UP001044222"/>
    </source>
</evidence>
<dbReference type="GO" id="GO:0005184">
    <property type="term" value="F:neuropeptide hormone activity"/>
    <property type="evidence" value="ECO:0007669"/>
    <property type="project" value="TreeGrafter"/>
</dbReference>
<comment type="caution">
    <text evidence="10">The sequence shown here is derived from an EMBL/GenBank/DDBJ whole genome shotgun (WGS) entry which is preliminary data.</text>
</comment>
<dbReference type="EMBL" id="JAFIRN010000015">
    <property type="protein sequence ID" value="KAG5834610.1"/>
    <property type="molecule type" value="Genomic_DNA"/>
</dbReference>
<comment type="similarity">
    <text evidence="3">Belongs to the bombesin/neuromedin-B/ranatensin family.</text>
</comment>
<evidence type="ECO:0000256" key="2">
    <source>
        <dbReference type="ARBA" id="ARBA00004613"/>
    </source>
</evidence>
<evidence type="ECO:0000256" key="6">
    <source>
        <dbReference type="ARBA" id="ARBA00022685"/>
    </source>
</evidence>
<evidence type="ECO:0000256" key="7">
    <source>
        <dbReference type="ARBA" id="ARBA00022729"/>
    </source>
</evidence>
<keyword evidence="6" id="KW-0165">Cleavage on pair of basic residues</keyword>
<accession>A0A9D3LT09</accession>